<evidence type="ECO:0000256" key="1">
    <source>
        <dbReference type="SAM" id="Coils"/>
    </source>
</evidence>
<name>A0A1S9TI57_BACCE</name>
<organism evidence="2 3">
    <name type="scientific">Bacillus cereus</name>
    <dbReference type="NCBI Taxonomy" id="1396"/>
    <lineage>
        <taxon>Bacteria</taxon>
        <taxon>Bacillati</taxon>
        <taxon>Bacillota</taxon>
        <taxon>Bacilli</taxon>
        <taxon>Bacillales</taxon>
        <taxon>Bacillaceae</taxon>
        <taxon>Bacillus</taxon>
        <taxon>Bacillus cereus group</taxon>
    </lineage>
</organism>
<proteinExistence type="predicted"/>
<feature type="coiled-coil region" evidence="1">
    <location>
        <begin position="134"/>
        <end position="168"/>
    </location>
</feature>
<evidence type="ECO:0000313" key="3">
    <source>
        <dbReference type="Proteomes" id="UP000190906"/>
    </source>
</evidence>
<dbReference type="AlphaFoldDB" id="A0A1S9TI57"/>
<dbReference type="Proteomes" id="UP000190906">
    <property type="component" value="Unassembled WGS sequence"/>
</dbReference>
<accession>A0A1S9TI57</accession>
<protein>
    <submittedName>
        <fullName evidence="2">Uncharacterized protein</fullName>
    </submittedName>
</protein>
<dbReference type="RefSeq" id="WP_078205608.1">
    <property type="nucleotide sequence ID" value="NZ_MUAJ01000054.1"/>
</dbReference>
<reference evidence="2 3" key="1">
    <citation type="submission" date="2017-01" db="EMBL/GenBank/DDBJ databases">
        <title>Bacillus cereus isolates.</title>
        <authorList>
            <person name="Beno S.M."/>
        </authorList>
    </citation>
    <scope>NUCLEOTIDE SEQUENCE [LARGE SCALE GENOMIC DNA]</scope>
    <source>
        <strain evidence="2 3">FSL H8-0485</strain>
    </source>
</reference>
<dbReference type="EMBL" id="MUAJ01000054">
    <property type="protein sequence ID" value="OOR09241.1"/>
    <property type="molecule type" value="Genomic_DNA"/>
</dbReference>
<evidence type="ECO:0000313" key="2">
    <source>
        <dbReference type="EMBL" id="OOR09241.1"/>
    </source>
</evidence>
<keyword evidence="1" id="KW-0175">Coiled coil</keyword>
<sequence length="245" mass="28679">MNKSKNPKGAGRKRKYDNPEEQTRLKKLVYLYRERNPSGIIRISHLVRFSEEMNTIKPDEFPSTYNKDAWANWGREIINLANEPITIKIESESGNNCEIPNFSDIVDKYIHDKPKLLEHLLTCENLLHDSLTQNNDLTSRNNVLAEQVKTLKLEISQLEETIKKYEKMTLEIAHHSGVEKYRTKYGLKKQISVSKNHKAFDNLDDLRSFLEPDLNQKNNTKKIKIENEIGQEENLMLANWTKLRN</sequence>
<comment type="caution">
    <text evidence="2">The sequence shown here is derived from an EMBL/GenBank/DDBJ whole genome shotgun (WGS) entry which is preliminary data.</text>
</comment>
<gene>
    <name evidence="2" type="ORF">BW897_28860</name>
</gene>